<dbReference type="EMBL" id="JAZGJQ010000011">
    <property type="protein sequence ID" value="MEE6148023.1"/>
    <property type="molecule type" value="Genomic_DNA"/>
</dbReference>
<dbReference type="InterPro" id="IPR000524">
    <property type="entry name" value="Tscrpt_reg_HTH_GntR"/>
</dbReference>
<dbReference type="InterPro" id="IPR011711">
    <property type="entry name" value="GntR_C"/>
</dbReference>
<evidence type="ECO:0000256" key="4">
    <source>
        <dbReference type="SAM" id="MobiDB-lite"/>
    </source>
</evidence>
<dbReference type="InterPro" id="IPR036388">
    <property type="entry name" value="WH-like_DNA-bd_sf"/>
</dbReference>
<evidence type="ECO:0000256" key="3">
    <source>
        <dbReference type="ARBA" id="ARBA00023163"/>
    </source>
</evidence>
<dbReference type="InterPro" id="IPR008920">
    <property type="entry name" value="TF_FadR/GntR_C"/>
</dbReference>
<dbReference type="InterPro" id="IPR036390">
    <property type="entry name" value="WH_DNA-bd_sf"/>
</dbReference>
<dbReference type="Pfam" id="PF07729">
    <property type="entry name" value="FCD"/>
    <property type="match status" value="1"/>
</dbReference>
<feature type="domain" description="HTH gntR-type" evidence="5">
    <location>
        <begin position="22"/>
        <end position="89"/>
    </location>
</feature>
<keyword evidence="7" id="KW-1185">Reference proteome</keyword>
<protein>
    <submittedName>
        <fullName evidence="6">GntR family transcriptional regulator</fullName>
    </submittedName>
</protein>
<accession>A0ABU7RBS6</accession>
<dbReference type="Pfam" id="PF00392">
    <property type="entry name" value="GntR"/>
    <property type="match status" value="1"/>
</dbReference>
<evidence type="ECO:0000313" key="6">
    <source>
        <dbReference type="EMBL" id="MEE6148023.1"/>
    </source>
</evidence>
<dbReference type="PROSITE" id="PS50949">
    <property type="entry name" value="HTH_GNTR"/>
    <property type="match status" value="1"/>
</dbReference>
<keyword evidence="1" id="KW-0805">Transcription regulation</keyword>
<comment type="caution">
    <text evidence="6">The sequence shown here is derived from an EMBL/GenBank/DDBJ whole genome shotgun (WGS) entry which is preliminary data.</text>
</comment>
<proteinExistence type="predicted"/>
<dbReference type="PANTHER" id="PTHR43537:SF24">
    <property type="entry name" value="GLUCONATE OPERON TRANSCRIPTIONAL REPRESSOR"/>
    <property type="match status" value="1"/>
</dbReference>
<keyword evidence="2" id="KW-0238">DNA-binding</keyword>
<evidence type="ECO:0000259" key="5">
    <source>
        <dbReference type="PROSITE" id="PS50949"/>
    </source>
</evidence>
<dbReference type="PANTHER" id="PTHR43537">
    <property type="entry name" value="TRANSCRIPTIONAL REGULATOR, GNTR FAMILY"/>
    <property type="match status" value="1"/>
</dbReference>
<sequence>MNVPTPEDDPGAPDQDATGHAPTLQERAYRLISSDIIRCRYKPGEKLTINTLVSTLGLGRTPVREALVRLQESGLVSVVPQVSTTVSKISLRDADSARFVRETVGRKVAVEACARWRPGDLDELEYANATMHQALRAGDSESYFDSDNRFHQQLYRIAGRERVYDWVSEVNLPVSRLRWLRLMTESLDWGSLMDQHDRILSAVEARDADETDFLMSQHLHQLLDEKGSVVSRFPEYFVTDE</sequence>
<feature type="compositionally biased region" description="Acidic residues" evidence="4">
    <location>
        <begin position="1"/>
        <end position="11"/>
    </location>
</feature>
<dbReference type="SUPFAM" id="SSF48008">
    <property type="entry name" value="GntR ligand-binding domain-like"/>
    <property type="match status" value="1"/>
</dbReference>
<dbReference type="RefSeq" id="WP_330958788.1">
    <property type="nucleotide sequence ID" value="NZ_JAZGJQ010000011.1"/>
</dbReference>
<dbReference type="SUPFAM" id="SSF46785">
    <property type="entry name" value="Winged helix' DNA-binding domain"/>
    <property type="match status" value="1"/>
</dbReference>
<organism evidence="6 7">
    <name type="scientific">Olsenella absiana</name>
    <dbReference type="NCBI Taxonomy" id="3115222"/>
    <lineage>
        <taxon>Bacteria</taxon>
        <taxon>Bacillati</taxon>
        <taxon>Actinomycetota</taxon>
        <taxon>Coriobacteriia</taxon>
        <taxon>Coriobacteriales</taxon>
        <taxon>Atopobiaceae</taxon>
        <taxon>Olsenella</taxon>
    </lineage>
</organism>
<dbReference type="Gene3D" id="1.10.10.10">
    <property type="entry name" value="Winged helix-like DNA-binding domain superfamily/Winged helix DNA-binding domain"/>
    <property type="match status" value="1"/>
</dbReference>
<evidence type="ECO:0000313" key="7">
    <source>
        <dbReference type="Proteomes" id="UP001332931"/>
    </source>
</evidence>
<dbReference type="Proteomes" id="UP001332931">
    <property type="component" value="Unassembled WGS sequence"/>
</dbReference>
<dbReference type="Gene3D" id="1.20.120.530">
    <property type="entry name" value="GntR ligand-binding domain-like"/>
    <property type="match status" value="1"/>
</dbReference>
<dbReference type="SMART" id="SM00895">
    <property type="entry name" value="FCD"/>
    <property type="match status" value="1"/>
</dbReference>
<dbReference type="SMART" id="SM00345">
    <property type="entry name" value="HTH_GNTR"/>
    <property type="match status" value="1"/>
</dbReference>
<gene>
    <name evidence="6" type="ORF">VXJ25_08525</name>
</gene>
<dbReference type="CDD" id="cd07377">
    <property type="entry name" value="WHTH_GntR"/>
    <property type="match status" value="1"/>
</dbReference>
<name>A0ABU7RBS6_9ACTN</name>
<evidence type="ECO:0000256" key="2">
    <source>
        <dbReference type="ARBA" id="ARBA00023125"/>
    </source>
</evidence>
<keyword evidence="3" id="KW-0804">Transcription</keyword>
<reference evidence="6 7" key="1">
    <citation type="submission" date="2024-01" db="EMBL/GenBank/DDBJ databases">
        <title>Description of Olsenella sp. nov., isolated from pig feces.</title>
        <authorList>
            <person name="Chang Y.-H."/>
        </authorList>
    </citation>
    <scope>NUCLEOTIDE SEQUENCE [LARGE SCALE GENOMIC DNA]</scope>
    <source>
        <strain evidence="6 7">YH-ols2223</strain>
    </source>
</reference>
<evidence type="ECO:0000256" key="1">
    <source>
        <dbReference type="ARBA" id="ARBA00023015"/>
    </source>
</evidence>
<feature type="region of interest" description="Disordered" evidence="4">
    <location>
        <begin position="1"/>
        <end position="23"/>
    </location>
</feature>